<sequence length="122" mass="14439">MSAIDNLVNTLRKNISECRKFNRPLFARVYAASQNYDKIRYAVAEEAHYFKYGKYAEGNNLNIDELISDLYLYYTIYVDIIRKPLPDPNGDFISIVNQDHYTHIYWDLDRCESIPDDVKELM</sequence>
<proteinExistence type="predicted"/>
<dbReference type="Proteomes" id="UP000224336">
    <property type="component" value="Segment"/>
</dbReference>
<accession>A0A192Y6G3</accession>
<protein>
    <submittedName>
        <fullName evidence="1">Uncharacterized protein</fullName>
    </submittedName>
</protein>
<evidence type="ECO:0000313" key="1">
    <source>
        <dbReference type="EMBL" id="ANM44910.1"/>
    </source>
</evidence>
<gene>
    <name evidence="1" type="ORF">KTN4_152</name>
</gene>
<organism evidence="1 2">
    <name type="scientific">Pseudomonas phage KTN4</name>
    <dbReference type="NCBI Taxonomy" id="1862701"/>
    <lineage>
        <taxon>Viruses</taxon>
        <taxon>Duplodnaviria</taxon>
        <taxon>Heunggongvirae</taxon>
        <taxon>Uroviricota</taxon>
        <taxon>Caudoviricetes</taxon>
        <taxon>Chimalliviridae</taxon>
        <taxon>Phikzvirus</taxon>
        <taxon>Phikzvirus phiKZ</taxon>
    </lineage>
</organism>
<name>A0A192Y6G3_9CAUD</name>
<reference evidence="1 2" key="1">
    <citation type="journal article" date="2016" name="Sci. Rep.">
        <title>A proposed integrated approach for the preclinical evaluation of phage therapy in Pseudomonas infections.</title>
        <authorList>
            <person name="Danis-Wlodarczyk K."/>
            <person name="Vandenheuvel D."/>
            <person name="Jang H.B."/>
            <person name="Briers Y."/>
            <person name="Olszak T."/>
            <person name="Arabski M."/>
            <person name="Wasik S."/>
            <person name="Drabik M."/>
            <person name="Higgins G."/>
            <person name="Tyrrell J."/>
            <person name="Harvey B.J."/>
            <person name="Noben J.P."/>
            <person name="Lavigne R."/>
            <person name="Drulis-Kawa Z."/>
        </authorList>
    </citation>
    <scope>NUCLEOTIDE SEQUENCE [LARGE SCALE GENOMIC DNA]</scope>
</reference>
<evidence type="ECO:0000313" key="2">
    <source>
        <dbReference type="Proteomes" id="UP000224336"/>
    </source>
</evidence>
<dbReference type="EMBL" id="KU521356">
    <property type="protein sequence ID" value="ANM44910.1"/>
    <property type="molecule type" value="Genomic_DNA"/>
</dbReference>